<accession>A0A183V9Z4</accession>
<organism evidence="3 4">
    <name type="scientific">Toxocara canis</name>
    <name type="common">Canine roundworm</name>
    <dbReference type="NCBI Taxonomy" id="6265"/>
    <lineage>
        <taxon>Eukaryota</taxon>
        <taxon>Metazoa</taxon>
        <taxon>Ecdysozoa</taxon>
        <taxon>Nematoda</taxon>
        <taxon>Chromadorea</taxon>
        <taxon>Rhabditida</taxon>
        <taxon>Spirurina</taxon>
        <taxon>Ascaridomorpha</taxon>
        <taxon>Ascaridoidea</taxon>
        <taxon>Toxocaridae</taxon>
        <taxon>Toxocara</taxon>
    </lineage>
</organism>
<keyword evidence="3" id="KW-1185">Reference proteome</keyword>
<reference evidence="2 3" key="2">
    <citation type="submission" date="2018-11" db="EMBL/GenBank/DDBJ databases">
        <authorList>
            <consortium name="Pathogen Informatics"/>
        </authorList>
    </citation>
    <scope>NUCLEOTIDE SEQUENCE [LARGE SCALE GENOMIC DNA]</scope>
</reference>
<protein>
    <submittedName>
        <fullName evidence="4">Ubiquitinyl hydrolase 1</fullName>
    </submittedName>
</protein>
<dbReference type="Proteomes" id="UP000050794">
    <property type="component" value="Unassembled WGS sequence"/>
</dbReference>
<feature type="compositionally biased region" description="Basic and acidic residues" evidence="1">
    <location>
        <begin position="62"/>
        <end position="81"/>
    </location>
</feature>
<gene>
    <name evidence="2" type="ORF">TCNE_LOCUS17564</name>
</gene>
<evidence type="ECO:0000256" key="1">
    <source>
        <dbReference type="SAM" id="MobiDB-lite"/>
    </source>
</evidence>
<reference evidence="4" key="1">
    <citation type="submission" date="2016-06" db="UniProtKB">
        <authorList>
            <consortium name="WormBaseParasite"/>
        </authorList>
    </citation>
    <scope>IDENTIFICATION</scope>
</reference>
<feature type="region of interest" description="Disordered" evidence="1">
    <location>
        <begin position="61"/>
        <end position="81"/>
    </location>
</feature>
<proteinExistence type="predicted"/>
<dbReference type="EMBL" id="UYWY01024563">
    <property type="protein sequence ID" value="VDM48885.1"/>
    <property type="molecule type" value="Genomic_DNA"/>
</dbReference>
<evidence type="ECO:0000313" key="2">
    <source>
        <dbReference type="EMBL" id="VDM48885.1"/>
    </source>
</evidence>
<dbReference type="AlphaFoldDB" id="A0A183V9Z4"/>
<sequence length="97" mass="10702">MPSRTLGVFSSCSCVNIHLDEDGAVTSDLVEFSVATATEPTASRAVILIYLSEHLEAILNSQDHKKKDDKQPRREERGEDKHCREKIGVVNACMTDG</sequence>
<dbReference type="WBParaSite" id="TCNE_0001756501-mRNA-1">
    <property type="protein sequence ID" value="TCNE_0001756501-mRNA-1"/>
    <property type="gene ID" value="TCNE_0001756501"/>
</dbReference>
<evidence type="ECO:0000313" key="3">
    <source>
        <dbReference type="Proteomes" id="UP000050794"/>
    </source>
</evidence>
<name>A0A183V9Z4_TOXCA</name>
<evidence type="ECO:0000313" key="4">
    <source>
        <dbReference type="WBParaSite" id="TCNE_0001756501-mRNA-1"/>
    </source>
</evidence>